<protein>
    <submittedName>
        <fullName evidence="1">Uncharacterized protein</fullName>
    </submittedName>
</protein>
<comment type="caution">
    <text evidence="1">The sequence shown here is derived from an EMBL/GenBank/DDBJ whole genome shotgun (WGS) entry which is preliminary data.</text>
</comment>
<dbReference type="EMBL" id="BAABBA010000001">
    <property type="protein sequence ID" value="GAA4285883.1"/>
    <property type="molecule type" value="Genomic_DNA"/>
</dbReference>
<evidence type="ECO:0000313" key="2">
    <source>
        <dbReference type="Proteomes" id="UP001499841"/>
    </source>
</evidence>
<sequence length="72" mass="7343">MTDLPQARAAKEHLRERLRDRAGVVGVGIARSAGGYCITVNVADADAAGEVPADVDGVEVRISVVGGITAQA</sequence>
<keyword evidence="2" id="KW-1185">Reference proteome</keyword>
<organism evidence="1 2">
    <name type="scientific">Georgenia daeguensis</name>
    <dbReference type="NCBI Taxonomy" id="908355"/>
    <lineage>
        <taxon>Bacteria</taxon>
        <taxon>Bacillati</taxon>
        <taxon>Actinomycetota</taxon>
        <taxon>Actinomycetes</taxon>
        <taxon>Micrococcales</taxon>
        <taxon>Bogoriellaceae</taxon>
        <taxon>Georgenia</taxon>
    </lineage>
</organism>
<dbReference type="Proteomes" id="UP001499841">
    <property type="component" value="Unassembled WGS sequence"/>
</dbReference>
<reference evidence="2" key="1">
    <citation type="journal article" date="2019" name="Int. J. Syst. Evol. Microbiol.">
        <title>The Global Catalogue of Microorganisms (GCM) 10K type strain sequencing project: providing services to taxonomists for standard genome sequencing and annotation.</title>
        <authorList>
            <consortium name="The Broad Institute Genomics Platform"/>
            <consortium name="The Broad Institute Genome Sequencing Center for Infectious Disease"/>
            <person name="Wu L."/>
            <person name="Ma J."/>
        </authorList>
    </citation>
    <scope>NUCLEOTIDE SEQUENCE [LARGE SCALE GENOMIC DNA]</scope>
    <source>
        <strain evidence="2">JCM 17459</strain>
    </source>
</reference>
<name>A0ABP8EQB1_9MICO</name>
<dbReference type="RefSeq" id="WP_345036708.1">
    <property type="nucleotide sequence ID" value="NZ_BAABBA010000001.1"/>
</dbReference>
<proteinExistence type="predicted"/>
<gene>
    <name evidence="1" type="ORF">GCM10022262_02420</name>
</gene>
<evidence type="ECO:0000313" key="1">
    <source>
        <dbReference type="EMBL" id="GAA4285883.1"/>
    </source>
</evidence>
<accession>A0ABP8EQB1</accession>